<proteinExistence type="predicted"/>
<sequence length="97" mass="11305">MEIDNQFVFLSKVIFTGILFTIILLIVLIYIFELIDFLSRKILLCIYADIIDLNQSQNIAEVQLINSQQTVLIIEAPPPSYDLLTPPPKYEDWKFEK</sequence>
<keyword evidence="3" id="KW-1185">Reference proteome</keyword>
<keyword evidence="1" id="KW-1133">Transmembrane helix</keyword>
<dbReference type="EMBL" id="JADBJN010000003">
    <property type="protein sequence ID" value="KAG5671548.1"/>
    <property type="molecule type" value="Genomic_DNA"/>
</dbReference>
<organism evidence="2 3">
    <name type="scientific">Polypedilum vanderplanki</name>
    <name type="common">Sleeping chironomid midge</name>
    <dbReference type="NCBI Taxonomy" id="319348"/>
    <lineage>
        <taxon>Eukaryota</taxon>
        <taxon>Metazoa</taxon>
        <taxon>Ecdysozoa</taxon>
        <taxon>Arthropoda</taxon>
        <taxon>Hexapoda</taxon>
        <taxon>Insecta</taxon>
        <taxon>Pterygota</taxon>
        <taxon>Neoptera</taxon>
        <taxon>Endopterygota</taxon>
        <taxon>Diptera</taxon>
        <taxon>Nematocera</taxon>
        <taxon>Chironomoidea</taxon>
        <taxon>Chironomidae</taxon>
        <taxon>Chironominae</taxon>
        <taxon>Polypedilum</taxon>
        <taxon>Polypedilum</taxon>
    </lineage>
</organism>
<feature type="transmembrane region" description="Helical" evidence="1">
    <location>
        <begin position="6"/>
        <end position="32"/>
    </location>
</feature>
<gene>
    <name evidence="2" type="ORF">PVAND_001741</name>
</gene>
<reference evidence="2" key="1">
    <citation type="submission" date="2021-03" db="EMBL/GenBank/DDBJ databases">
        <title>Chromosome level genome of the anhydrobiotic midge Polypedilum vanderplanki.</title>
        <authorList>
            <person name="Yoshida Y."/>
            <person name="Kikawada T."/>
            <person name="Gusev O."/>
        </authorList>
    </citation>
    <scope>NUCLEOTIDE SEQUENCE</scope>
    <source>
        <strain evidence="2">NIAS01</strain>
        <tissue evidence="2">Whole body or cell culture</tissue>
    </source>
</reference>
<dbReference type="AlphaFoldDB" id="A0A9J6BNV9"/>
<name>A0A9J6BNV9_POLVA</name>
<protein>
    <submittedName>
        <fullName evidence="2">Uncharacterized protein</fullName>
    </submittedName>
</protein>
<accession>A0A9J6BNV9</accession>
<keyword evidence="1" id="KW-0472">Membrane</keyword>
<evidence type="ECO:0000256" key="1">
    <source>
        <dbReference type="SAM" id="Phobius"/>
    </source>
</evidence>
<evidence type="ECO:0000313" key="3">
    <source>
        <dbReference type="Proteomes" id="UP001107558"/>
    </source>
</evidence>
<comment type="caution">
    <text evidence="2">The sequence shown here is derived from an EMBL/GenBank/DDBJ whole genome shotgun (WGS) entry which is preliminary data.</text>
</comment>
<dbReference type="Proteomes" id="UP001107558">
    <property type="component" value="Chromosome 3"/>
</dbReference>
<keyword evidence="1" id="KW-0812">Transmembrane</keyword>
<evidence type="ECO:0000313" key="2">
    <source>
        <dbReference type="EMBL" id="KAG5671548.1"/>
    </source>
</evidence>